<protein>
    <submittedName>
        <fullName evidence="2">Retrovirus-related Pol polyprotein from transposon TNT 1-94</fullName>
    </submittedName>
</protein>
<dbReference type="Pfam" id="PF07727">
    <property type="entry name" value="RVT_2"/>
    <property type="match status" value="1"/>
</dbReference>
<reference evidence="2" key="1">
    <citation type="journal article" date="2019" name="Sci. Rep.">
        <title>Draft genome of Tanacetum cinerariifolium, the natural source of mosquito coil.</title>
        <authorList>
            <person name="Yamashiro T."/>
            <person name="Shiraishi A."/>
            <person name="Satake H."/>
            <person name="Nakayama K."/>
        </authorList>
    </citation>
    <scope>NUCLEOTIDE SEQUENCE</scope>
</reference>
<feature type="domain" description="Reverse transcriptase Ty1/copia-type" evidence="1">
    <location>
        <begin position="296"/>
        <end position="428"/>
    </location>
</feature>
<dbReference type="SUPFAM" id="SSF56672">
    <property type="entry name" value="DNA/RNA polymerases"/>
    <property type="match status" value="1"/>
</dbReference>
<organism evidence="2">
    <name type="scientific">Tanacetum cinerariifolium</name>
    <name type="common">Dalmatian daisy</name>
    <name type="synonym">Chrysanthemum cinerariifolium</name>
    <dbReference type="NCBI Taxonomy" id="118510"/>
    <lineage>
        <taxon>Eukaryota</taxon>
        <taxon>Viridiplantae</taxon>
        <taxon>Streptophyta</taxon>
        <taxon>Embryophyta</taxon>
        <taxon>Tracheophyta</taxon>
        <taxon>Spermatophyta</taxon>
        <taxon>Magnoliopsida</taxon>
        <taxon>eudicotyledons</taxon>
        <taxon>Gunneridae</taxon>
        <taxon>Pentapetalae</taxon>
        <taxon>asterids</taxon>
        <taxon>campanulids</taxon>
        <taxon>Asterales</taxon>
        <taxon>Asteraceae</taxon>
        <taxon>Asteroideae</taxon>
        <taxon>Anthemideae</taxon>
        <taxon>Anthemidinae</taxon>
        <taxon>Tanacetum</taxon>
    </lineage>
</organism>
<sequence>MTWFEQLETHLRDLYLNNSSYVVDAFKPAFRTFFGEEHQTFRVNSSDHLNQCSQQDFKEYMLCEPDTYIHDLLENLNTLEVVIHRAVITYAREFVTESTTLEANLNMDIKALDVGSVIIESSRTNSDKHVTNSCLGNYITHAVDADIRPTNDQVPFAEKRLIAIPLLINMSHKGGEIDHDAEQYQVKSPLLNAELFKTKEMIEKETYNELSHRWIPTGKMFTDNTTKVDSESPNGLNDDITNPYECDQNLNVSAGTLKLNADNTLGPAPQRKEKCMLQCALSSKKEKSSWLRAVFLVTTTSSHARFINKWINIYKVNLNEYGDVLKNKARLVAKGYRQEDDIDLEESFASVACIEAIRIFIANAASKNMIIYQMDVKTAFLNGELKEEVYVSQPEGFVDPDHPTHVYRLKKALYGLKQAPQAWMDSCDPVDTPMVDRLKLDEDHLRIPVDQSRFHCMVGSLMYLTARRPDLVFAVCMCARY</sequence>
<accession>A0A6L2KV06</accession>
<dbReference type="InterPro" id="IPR043502">
    <property type="entry name" value="DNA/RNA_pol_sf"/>
</dbReference>
<name>A0A6L2KV06_TANCI</name>
<dbReference type="InterPro" id="IPR013103">
    <property type="entry name" value="RVT_2"/>
</dbReference>
<dbReference type="EMBL" id="BKCJ010003012">
    <property type="protein sequence ID" value="GEU52417.1"/>
    <property type="molecule type" value="Genomic_DNA"/>
</dbReference>
<proteinExistence type="predicted"/>
<evidence type="ECO:0000259" key="1">
    <source>
        <dbReference type="Pfam" id="PF07727"/>
    </source>
</evidence>
<gene>
    <name evidence="2" type="ORF">Tci_024395</name>
</gene>
<evidence type="ECO:0000313" key="2">
    <source>
        <dbReference type="EMBL" id="GEU52417.1"/>
    </source>
</evidence>
<dbReference type="AlphaFoldDB" id="A0A6L2KV06"/>
<comment type="caution">
    <text evidence="2">The sequence shown here is derived from an EMBL/GenBank/DDBJ whole genome shotgun (WGS) entry which is preliminary data.</text>
</comment>